<dbReference type="Proteomes" id="UP000004218">
    <property type="component" value="Unassembled WGS sequence"/>
</dbReference>
<sequence>MYMVFAFLFIIDTSGFQQLSPKSTKQAFIKCAFYPLAANWDSSQQIRHDNFT</sequence>
<comment type="caution">
    <text evidence="1">The sequence shown here is derived from an EMBL/GenBank/DDBJ whole genome shotgun (WGS) entry which is preliminary data.</text>
</comment>
<dbReference type="EMBL" id="ACSH02000008">
    <property type="protein sequence ID" value="EFM47732.1"/>
    <property type="molecule type" value="Genomic_DNA"/>
</dbReference>
<organism evidence="1 2">
    <name type="scientific">Corynebacterium matruchotii ATCC 14266</name>
    <dbReference type="NCBI Taxonomy" id="553207"/>
    <lineage>
        <taxon>Bacteria</taxon>
        <taxon>Bacillati</taxon>
        <taxon>Actinomycetota</taxon>
        <taxon>Actinomycetes</taxon>
        <taxon>Mycobacteriales</taxon>
        <taxon>Corynebacteriaceae</taxon>
        <taxon>Corynebacterium</taxon>
    </lineage>
</organism>
<evidence type="ECO:0000313" key="1">
    <source>
        <dbReference type="EMBL" id="EFM47732.1"/>
    </source>
</evidence>
<protein>
    <submittedName>
        <fullName evidence="1">Uncharacterized protein</fullName>
    </submittedName>
</protein>
<proteinExistence type="predicted"/>
<accession>E0DHZ1</accession>
<name>E0DHZ1_9CORY</name>
<gene>
    <name evidence="1" type="ORF">HMPREF0299_5299</name>
</gene>
<keyword evidence="2" id="KW-1185">Reference proteome</keyword>
<reference evidence="1" key="1">
    <citation type="submission" date="2010-08" db="EMBL/GenBank/DDBJ databases">
        <authorList>
            <person name="Harkins D.M."/>
            <person name="Madupu R."/>
            <person name="Durkin A.S."/>
            <person name="Torralba M."/>
            <person name="Methe B."/>
            <person name="Sutton G.G."/>
            <person name="Nelson K.E."/>
        </authorList>
    </citation>
    <scope>NUCLEOTIDE SEQUENCE [LARGE SCALE GENOMIC DNA]</scope>
    <source>
        <strain evidence="1">ATCC 14266</strain>
    </source>
</reference>
<dbReference type="AlphaFoldDB" id="E0DHZ1"/>
<evidence type="ECO:0000313" key="2">
    <source>
        <dbReference type="Proteomes" id="UP000004218"/>
    </source>
</evidence>